<dbReference type="AlphaFoldDB" id="A0A6G9IFL6"/>
<dbReference type="Pfam" id="PF07424">
    <property type="entry name" value="TrbM"/>
    <property type="match status" value="1"/>
</dbReference>
<evidence type="ECO:0008006" key="4">
    <source>
        <dbReference type="Google" id="ProtNLM"/>
    </source>
</evidence>
<dbReference type="Proteomes" id="UP000501168">
    <property type="component" value="Plasmid pIPMB12"/>
</dbReference>
<keyword evidence="3" id="KW-1185">Reference proteome</keyword>
<feature type="signal peptide" evidence="1">
    <location>
        <begin position="1"/>
        <end position="22"/>
    </location>
</feature>
<protein>
    <recommendedName>
        <fullName evidence="4">Conjugal transfer protein TrbM</fullName>
    </recommendedName>
</protein>
<reference evidence="2 3" key="1">
    <citation type="submission" date="2020-03" db="EMBL/GenBank/DDBJ databases">
        <title>Complete genome sequence of Orbus sp. IPMB12 (BCRC 80908).</title>
        <authorList>
            <person name="Lo W.-S."/>
            <person name="Chang T.-H."/>
            <person name="Kuo C.-H."/>
        </authorList>
    </citation>
    <scope>NUCLEOTIDE SEQUENCE [LARGE SCALE GENOMIC DNA]</scope>
    <source>
        <strain evidence="2 3">IPMB12</strain>
        <plasmid evidence="3">pipmb12</plasmid>
    </source>
</reference>
<sequence length="205" mass="22708">MKKLFTIGVSFMLFVISTSINANLPGVPNALPGSEILKGDERTACEVIICMSSSKRPSECNEPLAIYFGIKAKKPSDTIKKRRDYLKLCPSSNANSGMDSLTEAIARQEMRCDANSLNNIIDQRSGGGSCKDGGCGIEFKRTTASMPGYCDLLINHEYTVIDKPKYVCNGEWYSVQDWNRGYKYIYNSNGDVVGQTPVKRTCWVD</sequence>
<accession>A0A6G9IFL6</accession>
<dbReference type="InParanoid" id="A0A6G9IFL6"/>
<gene>
    <name evidence="2" type="ORF">IPMB12_11950</name>
</gene>
<evidence type="ECO:0000256" key="1">
    <source>
        <dbReference type="SAM" id="SignalP"/>
    </source>
</evidence>
<keyword evidence="2" id="KW-0614">Plasmid</keyword>
<name>A0A6G9IFL6_9GAMM</name>
<dbReference type="InterPro" id="IPR009989">
    <property type="entry name" value="TrbM"/>
</dbReference>
<proteinExistence type="predicted"/>
<dbReference type="EMBL" id="CP050254">
    <property type="protein sequence ID" value="QIQ22514.1"/>
    <property type="molecule type" value="Genomic_DNA"/>
</dbReference>
<dbReference type="KEGG" id="orb:IPMB12_11950"/>
<geneLocation type="plasmid" evidence="3">
    <name>pipmb12</name>
</geneLocation>
<keyword evidence="1" id="KW-0732">Signal</keyword>
<evidence type="ECO:0000313" key="2">
    <source>
        <dbReference type="EMBL" id="QIQ22514.1"/>
    </source>
</evidence>
<dbReference type="RefSeq" id="WP_166917810.1">
    <property type="nucleotide sequence ID" value="NZ_CP050254.1"/>
</dbReference>
<evidence type="ECO:0000313" key="3">
    <source>
        <dbReference type="Proteomes" id="UP000501168"/>
    </source>
</evidence>
<organism evidence="2 3">
    <name type="scientific">Zophobihabitans entericus</name>
    <dbReference type="NCBI Taxonomy" id="1635327"/>
    <lineage>
        <taxon>Bacteria</taxon>
        <taxon>Pseudomonadati</taxon>
        <taxon>Pseudomonadota</taxon>
        <taxon>Gammaproteobacteria</taxon>
        <taxon>Orbales</taxon>
        <taxon>Orbaceae</taxon>
        <taxon>Zophobihabitans</taxon>
    </lineage>
</organism>
<feature type="chain" id="PRO_5026212766" description="Conjugal transfer protein TrbM" evidence="1">
    <location>
        <begin position="23"/>
        <end position="205"/>
    </location>
</feature>